<name>A0A1H5ZFH6_9EURY</name>
<dbReference type="OrthoDB" id="383011at2157"/>
<keyword evidence="3" id="KW-1185">Reference proteome</keyword>
<accession>A0A1H5ZFH6</accession>
<organism evidence="2 3">
    <name type="scientific">Halobellus limi</name>
    <dbReference type="NCBI Taxonomy" id="699433"/>
    <lineage>
        <taxon>Archaea</taxon>
        <taxon>Methanobacteriati</taxon>
        <taxon>Methanobacteriota</taxon>
        <taxon>Stenosarchaea group</taxon>
        <taxon>Halobacteria</taxon>
        <taxon>Halobacteriales</taxon>
        <taxon>Haloferacaceae</taxon>
        <taxon>Halobellus</taxon>
    </lineage>
</organism>
<protein>
    <submittedName>
        <fullName evidence="2">Uncharacterized protein</fullName>
    </submittedName>
</protein>
<dbReference type="GeneID" id="39858608"/>
<dbReference type="Proteomes" id="UP000296733">
    <property type="component" value="Chromosome"/>
</dbReference>
<dbReference type="AlphaFoldDB" id="A0A1H5ZFH6"/>
<dbReference type="Proteomes" id="UP000236740">
    <property type="component" value="Unassembled WGS sequence"/>
</dbReference>
<dbReference type="EMBL" id="CP031311">
    <property type="protein sequence ID" value="QCC48130.1"/>
    <property type="molecule type" value="Genomic_DNA"/>
</dbReference>
<gene>
    <name evidence="1" type="ORF">DV707_10905</name>
    <name evidence="2" type="ORF">SAMN04488133_1956</name>
</gene>
<evidence type="ECO:0000313" key="3">
    <source>
        <dbReference type="Proteomes" id="UP000236740"/>
    </source>
</evidence>
<sequence length="63" mass="7387">MRFNTEELAQILAYASTREYTVIEFEVGEGDDGKRMVYAYDVTDHLKKLERIVTELKQRDDGE</sequence>
<evidence type="ECO:0000313" key="4">
    <source>
        <dbReference type="Proteomes" id="UP000296733"/>
    </source>
</evidence>
<evidence type="ECO:0000313" key="1">
    <source>
        <dbReference type="EMBL" id="QCC48130.1"/>
    </source>
</evidence>
<dbReference type="KEGG" id="hlm:DV707_10905"/>
<dbReference type="EMBL" id="FNVN01000002">
    <property type="protein sequence ID" value="SEG34485.1"/>
    <property type="molecule type" value="Genomic_DNA"/>
</dbReference>
<evidence type="ECO:0000313" key="2">
    <source>
        <dbReference type="EMBL" id="SEG34485.1"/>
    </source>
</evidence>
<reference evidence="1 4" key="2">
    <citation type="journal article" date="2019" name="Nat. Commun.">
        <title>A new type of DNA phosphorothioation-based antiviral system in archaea.</title>
        <authorList>
            <person name="Xiong L."/>
            <person name="Liu S."/>
            <person name="Chen S."/>
            <person name="Xiao Y."/>
            <person name="Zhu B."/>
            <person name="Gao Y."/>
            <person name="Zhang Y."/>
            <person name="Chen B."/>
            <person name="Luo J."/>
            <person name="Deng Z."/>
            <person name="Chen X."/>
            <person name="Wang L."/>
            <person name="Chen S."/>
        </authorList>
    </citation>
    <scope>NUCLEOTIDE SEQUENCE [LARGE SCALE GENOMIC DNA]</scope>
    <source>
        <strain evidence="1 4">CGMCC 1.10331</strain>
    </source>
</reference>
<proteinExistence type="predicted"/>
<reference evidence="2 3" key="1">
    <citation type="submission" date="2016-10" db="EMBL/GenBank/DDBJ databases">
        <authorList>
            <person name="de Groot N.N."/>
        </authorList>
    </citation>
    <scope>NUCLEOTIDE SEQUENCE [LARGE SCALE GENOMIC DNA]</scope>
    <source>
        <strain evidence="2 3">CGMCC 1.10331</strain>
    </source>
</reference>
<dbReference type="RefSeq" id="WP_103991668.1">
    <property type="nucleotide sequence ID" value="NZ_CP031311.1"/>
</dbReference>